<evidence type="ECO:0000313" key="4">
    <source>
        <dbReference type="Proteomes" id="UP001627154"/>
    </source>
</evidence>
<dbReference type="InterPro" id="IPR005818">
    <property type="entry name" value="Histone_H1/H5_H15"/>
</dbReference>
<feature type="compositionally biased region" description="Basic residues" evidence="1">
    <location>
        <begin position="90"/>
        <end position="164"/>
    </location>
</feature>
<organism evidence="3 4">
    <name type="scientific">Trichogramma kaykai</name>
    <dbReference type="NCBI Taxonomy" id="54128"/>
    <lineage>
        <taxon>Eukaryota</taxon>
        <taxon>Metazoa</taxon>
        <taxon>Ecdysozoa</taxon>
        <taxon>Arthropoda</taxon>
        <taxon>Hexapoda</taxon>
        <taxon>Insecta</taxon>
        <taxon>Pterygota</taxon>
        <taxon>Neoptera</taxon>
        <taxon>Endopterygota</taxon>
        <taxon>Hymenoptera</taxon>
        <taxon>Apocrita</taxon>
        <taxon>Proctotrupomorpha</taxon>
        <taxon>Chalcidoidea</taxon>
        <taxon>Trichogrammatidae</taxon>
        <taxon>Trichogramma</taxon>
    </lineage>
</organism>
<evidence type="ECO:0000313" key="3">
    <source>
        <dbReference type="EMBL" id="KAL3393357.1"/>
    </source>
</evidence>
<dbReference type="EMBL" id="JBJJXI010000098">
    <property type="protein sequence ID" value="KAL3393357.1"/>
    <property type="molecule type" value="Genomic_DNA"/>
</dbReference>
<proteinExistence type="predicted"/>
<dbReference type="InterPro" id="IPR036390">
    <property type="entry name" value="WH_DNA-bd_sf"/>
</dbReference>
<evidence type="ECO:0000259" key="2">
    <source>
        <dbReference type="Pfam" id="PF00538"/>
    </source>
</evidence>
<dbReference type="SUPFAM" id="SSF46785">
    <property type="entry name" value="Winged helix' DNA-binding domain"/>
    <property type="match status" value="1"/>
</dbReference>
<protein>
    <recommendedName>
        <fullName evidence="2">H15 domain-containing protein</fullName>
    </recommendedName>
</protein>
<feature type="domain" description="H15" evidence="2">
    <location>
        <begin position="6"/>
        <end position="66"/>
    </location>
</feature>
<dbReference type="AlphaFoldDB" id="A0ABD2WLK7"/>
<accession>A0ABD2WLK7</accession>
<keyword evidence="4" id="KW-1185">Reference proteome</keyword>
<sequence>MTKKTPKFEALITNAIRRLQAAQGSTASEIARYLNKEYDISGPELRRQIQLTIRRGVNYGILQRSKRGYVTCDHNIPDVDPENVRECTMSRRRGRSRGGRRHRGHSRSRGRKGTKSRAGGRSRAGRKRRLARRGAIRHRRRRVATTTRRRARSRAASKMTRRRVRAEEVTAKRRRRPASANKMPQQEPPSPSQRQQSPGQGQGQQRKRTPSKSPTRSDEYQQHHHHNQQPPQQQRHTCHEHHDDSHLRVHDTPSVDGIEKLAIKCQHPLITKSLVTVQNEFCNVNPLIF</sequence>
<feature type="region of interest" description="Disordered" evidence="1">
    <location>
        <begin position="78"/>
        <end position="251"/>
    </location>
</feature>
<evidence type="ECO:0000256" key="1">
    <source>
        <dbReference type="SAM" id="MobiDB-lite"/>
    </source>
</evidence>
<dbReference type="Pfam" id="PF00538">
    <property type="entry name" value="Linker_histone"/>
    <property type="match status" value="1"/>
</dbReference>
<feature type="compositionally biased region" description="Basic and acidic residues" evidence="1">
    <location>
        <begin position="240"/>
        <end position="251"/>
    </location>
</feature>
<name>A0ABD2WLK7_9HYME</name>
<gene>
    <name evidence="3" type="ORF">TKK_012224</name>
</gene>
<comment type="caution">
    <text evidence="3">The sequence shown here is derived from an EMBL/GenBank/DDBJ whole genome shotgun (WGS) entry which is preliminary data.</text>
</comment>
<dbReference type="InterPro" id="IPR036388">
    <property type="entry name" value="WH-like_DNA-bd_sf"/>
</dbReference>
<dbReference type="Proteomes" id="UP001627154">
    <property type="component" value="Unassembled WGS sequence"/>
</dbReference>
<dbReference type="Gene3D" id="1.10.10.10">
    <property type="entry name" value="Winged helix-like DNA-binding domain superfamily/Winged helix DNA-binding domain"/>
    <property type="match status" value="1"/>
</dbReference>
<reference evidence="3 4" key="1">
    <citation type="journal article" date="2024" name="bioRxiv">
        <title>A reference genome for Trichogramma kaykai: A tiny desert-dwelling parasitoid wasp with competing sex-ratio distorters.</title>
        <authorList>
            <person name="Culotta J."/>
            <person name="Lindsey A.R."/>
        </authorList>
    </citation>
    <scope>NUCLEOTIDE SEQUENCE [LARGE SCALE GENOMIC DNA]</scope>
    <source>
        <strain evidence="3 4">KSX58</strain>
    </source>
</reference>